<feature type="transmembrane region" description="Helical" evidence="2">
    <location>
        <begin position="25"/>
        <end position="43"/>
    </location>
</feature>
<sequence length="330" mass="36452">MSYSNYPSTGGTTTPQQTPKDNRKLIYGILIAALVLTWGYIIYDKGKSKETITQLQTDYSNVDSSRNAIQQEYNDALARMDSLSGSNAELTGELAERKNEIDRMKAQIKSELGKKNADLAKTRSMIGELNGKINDLLTQIEQLKVENQQLTVANQNLSTERDTIVSQKKVVEKNLANTQAEKARVEDIGSTLHASNINITGIDVKGSGKEKSTSTAKKVDVFRISFDLDENRIAPSGNKQLYVCVYAPDGKPITIPSNGSGSFQTRDEGEKVYTSKMDVKYEQGVRTPVSFDWKPEGGKYQTGNYKIEIYQNGYKIGSGTKDLKKGGLFG</sequence>
<dbReference type="EMBL" id="WHPF01000005">
    <property type="protein sequence ID" value="NNV55308.1"/>
    <property type="molecule type" value="Genomic_DNA"/>
</dbReference>
<evidence type="ECO:0000256" key="1">
    <source>
        <dbReference type="SAM" id="Coils"/>
    </source>
</evidence>
<dbReference type="AlphaFoldDB" id="A0A8J8JSY8"/>
<gene>
    <name evidence="3" type="ORF">GD597_07555</name>
</gene>
<keyword evidence="1" id="KW-0175">Coiled coil</keyword>
<accession>A0A8J8JSY8</accession>
<dbReference type="Proteomes" id="UP000598971">
    <property type="component" value="Unassembled WGS sequence"/>
</dbReference>
<protein>
    <recommendedName>
        <fullName evidence="5">Chromosome segregation protein SMC</fullName>
    </recommendedName>
</protein>
<proteinExistence type="predicted"/>
<keyword evidence="2" id="KW-0812">Transmembrane</keyword>
<dbReference type="RefSeq" id="WP_171607241.1">
    <property type="nucleotide sequence ID" value="NZ_WHPF01000005.1"/>
</dbReference>
<keyword evidence="2" id="KW-0472">Membrane</keyword>
<evidence type="ECO:0000313" key="3">
    <source>
        <dbReference type="EMBL" id="NNV55308.1"/>
    </source>
</evidence>
<feature type="coiled-coil region" evidence="1">
    <location>
        <begin position="87"/>
        <end position="188"/>
    </location>
</feature>
<dbReference type="Gene3D" id="1.10.287.1490">
    <property type="match status" value="1"/>
</dbReference>
<comment type="caution">
    <text evidence="3">The sequence shown here is derived from an EMBL/GenBank/DDBJ whole genome shotgun (WGS) entry which is preliminary data.</text>
</comment>
<reference evidence="3" key="1">
    <citation type="submission" date="2019-10" db="EMBL/GenBank/DDBJ databases">
        <title>Draft genome sequence of Panacibacter sp. KCS-6.</title>
        <authorList>
            <person name="Yim K.J."/>
        </authorList>
    </citation>
    <scope>NUCLEOTIDE SEQUENCE</scope>
    <source>
        <strain evidence="3">KCS-6</strain>
    </source>
</reference>
<organism evidence="3 4">
    <name type="scientific">Limnovirga soli</name>
    <dbReference type="NCBI Taxonomy" id="2656915"/>
    <lineage>
        <taxon>Bacteria</taxon>
        <taxon>Pseudomonadati</taxon>
        <taxon>Bacteroidota</taxon>
        <taxon>Chitinophagia</taxon>
        <taxon>Chitinophagales</taxon>
        <taxon>Chitinophagaceae</taxon>
        <taxon>Limnovirga</taxon>
    </lineage>
</organism>
<keyword evidence="4" id="KW-1185">Reference proteome</keyword>
<evidence type="ECO:0000313" key="4">
    <source>
        <dbReference type="Proteomes" id="UP000598971"/>
    </source>
</evidence>
<keyword evidence="2" id="KW-1133">Transmembrane helix</keyword>
<evidence type="ECO:0008006" key="5">
    <source>
        <dbReference type="Google" id="ProtNLM"/>
    </source>
</evidence>
<evidence type="ECO:0000256" key="2">
    <source>
        <dbReference type="SAM" id="Phobius"/>
    </source>
</evidence>
<name>A0A8J8JSY8_9BACT</name>